<keyword evidence="2" id="KW-1185">Reference proteome</keyword>
<name>A0A1N7FE26_9EURY</name>
<reference evidence="2" key="1">
    <citation type="submission" date="2017-01" db="EMBL/GenBank/DDBJ databases">
        <authorList>
            <person name="Varghese N."/>
            <person name="Submissions S."/>
        </authorList>
    </citation>
    <scope>NUCLEOTIDE SEQUENCE [LARGE SCALE GENOMIC DNA]</scope>
    <source>
        <strain evidence="2">CGMCC 1.7737</strain>
    </source>
</reference>
<dbReference type="PROSITE" id="PS51318">
    <property type="entry name" value="TAT"/>
    <property type="match status" value="1"/>
</dbReference>
<dbReference type="Proteomes" id="UP000186914">
    <property type="component" value="Unassembled WGS sequence"/>
</dbReference>
<evidence type="ECO:0000313" key="1">
    <source>
        <dbReference type="EMBL" id="SIR98581.1"/>
    </source>
</evidence>
<evidence type="ECO:0000313" key="2">
    <source>
        <dbReference type="Proteomes" id="UP000186914"/>
    </source>
</evidence>
<organism evidence="1 2">
    <name type="scientific">Haladaptatus litoreus</name>
    <dbReference type="NCBI Taxonomy" id="553468"/>
    <lineage>
        <taxon>Archaea</taxon>
        <taxon>Methanobacteriati</taxon>
        <taxon>Methanobacteriota</taxon>
        <taxon>Stenosarchaea group</taxon>
        <taxon>Halobacteria</taxon>
        <taxon>Halobacteriales</taxon>
        <taxon>Haladaptataceae</taxon>
        <taxon>Haladaptatus</taxon>
    </lineage>
</organism>
<dbReference type="AlphaFoldDB" id="A0A1N7FE26"/>
<gene>
    <name evidence="1" type="ORF">SAMN05421858_4991</name>
</gene>
<dbReference type="InterPro" id="IPR006311">
    <property type="entry name" value="TAT_signal"/>
</dbReference>
<proteinExistence type="predicted"/>
<dbReference type="EMBL" id="FTNO01000008">
    <property type="protein sequence ID" value="SIR98581.1"/>
    <property type="molecule type" value="Genomic_DNA"/>
</dbReference>
<accession>A0A1N7FE26</accession>
<protein>
    <submittedName>
        <fullName evidence="1">Uncharacterized protein</fullName>
    </submittedName>
</protein>
<sequence>MTYPNSSRRAVLTGVAALGVSSLSGCANLSLGATEEPTFSHGSQVSLDQQPLTNTSSSADAVSLQAAVFTAKQDVKQRIEWSALPEPTQHLLRTTDYSTHFIATLIADTQLVSPTTNTSWCPTSSVDGDRFVFQLPVKQWPTQKALKSPSLVGKFEQWKIGESTAPSRAVVEIEFLAPDEEKACGE</sequence>